<feature type="transmembrane region" description="Helical" evidence="1">
    <location>
        <begin position="235"/>
        <end position="257"/>
    </location>
</feature>
<comment type="caution">
    <text evidence="2">The sequence shown here is derived from an EMBL/GenBank/DDBJ whole genome shotgun (WGS) entry which is preliminary data.</text>
</comment>
<keyword evidence="1" id="KW-0812">Transmembrane</keyword>
<dbReference type="AlphaFoldDB" id="A0A4R4PA60"/>
<dbReference type="Pfam" id="PF12730">
    <property type="entry name" value="ABC2_membrane_4"/>
    <property type="match status" value="1"/>
</dbReference>
<dbReference type="EMBL" id="SMJW01000016">
    <property type="protein sequence ID" value="TDC18734.1"/>
    <property type="molecule type" value="Genomic_DNA"/>
</dbReference>
<dbReference type="GO" id="GO:0005886">
    <property type="term" value="C:plasma membrane"/>
    <property type="evidence" value="ECO:0007669"/>
    <property type="project" value="UniProtKB-SubCell"/>
</dbReference>
<accession>A0A4R4PA60</accession>
<sequence length="261" mass="26155">MAGVGDAVAAEWCKLRSVRSTGAVLGTVGGFTVLCALWSWYVARYWDDLPAARRGVAQVAPAEQPLAVSLPVCAVVLGALTLTSEYSSGMIRATLAAMPHRGALFMAKGGVAAAVMGAAALVALAAGSAAGAVIVGDRPVATFQAPVADVAVHLLWLGLTTAAITLITFGLGAVLRSTAAAITSGMAVLFVLPALARLLPSPWDERIWSALPGSLANQIAGPPGSSGDHGALSPAVAVALLAAYTVIALGAGAYAFARRDA</sequence>
<protein>
    <submittedName>
        <fullName evidence="2">ABC transporter permease</fullName>
    </submittedName>
</protein>
<feature type="transmembrane region" description="Helical" evidence="1">
    <location>
        <begin position="154"/>
        <end position="174"/>
    </location>
</feature>
<evidence type="ECO:0000313" key="3">
    <source>
        <dbReference type="Proteomes" id="UP000295431"/>
    </source>
</evidence>
<reference evidence="2 3" key="1">
    <citation type="submission" date="2019-03" db="EMBL/GenBank/DDBJ databases">
        <title>Draft genome sequences of novel Actinobacteria.</title>
        <authorList>
            <person name="Sahin N."/>
            <person name="Ay H."/>
            <person name="Saygin H."/>
        </authorList>
    </citation>
    <scope>NUCLEOTIDE SEQUENCE [LARGE SCALE GENOMIC DNA]</scope>
    <source>
        <strain evidence="2 3">DSM 45347</strain>
    </source>
</reference>
<feature type="transmembrane region" description="Helical" evidence="1">
    <location>
        <begin position="24"/>
        <end position="46"/>
    </location>
</feature>
<proteinExistence type="predicted"/>
<keyword evidence="1" id="KW-0472">Membrane</keyword>
<organism evidence="2 3">
    <name type="scientific">Actinomadura bangladeshensis</name>
    <dbReference type="NCBI Taxonomy" id="453573"/>
    <lineage>
        <taxon>Bacteria</taxon>
        <taxon>Bacillati</taxon>
        <taxon>Actinomycetota</taxon>
        <taxon>Actinomycetes</taxon>
        <taxon>Streptosporangiales</taxon>
        <taxon>Thermomonosporaceae</taxon>
        <taxon>Actinomadura</taxon>
    </lineage>
</organism>
<keyword evidence="1" id="KW-1133">Transmembrane helix</keyword>
<dbReference type="GO" id="GO:0140359">
    <property type="term" value="F:ABC-type transporter activity"/>
    <property type="evidence" value="ECO:0007669"/>
    <property type="project" value="InterPro"/>
</dbReference>
<feature type="transmembrane region" description="Helical" evidence="1">
    <location>
        <begin position="66"/>
        <end position="84"/>
    </location>
</feature>
<dbReference type="RefSeq" id="WP_131937689.1">
    <property type="nucleotide sequence ID" value="NZ_BAAAMX010000024.1"/>
</dbReference>
<evidence type="ECO:0000256" key="1">
    <source>
        <dbReference type="SAM" id="Phobius"/>
    </source>
</evidence>
<dbReference type="Proteomes" id="UP000295431">
    <property type="component" value="Unassembled WGS sequence"/>
</dbReference>
<feature type="transmembrane region" description="Helical" evidence="1">
    <location>
        <begin position="105"/>
        <end position="134"/>
    </location>
</feature>
<gene>
    <name evidence="2" type="ORF">E1284_05360</name>
</gene>
<name>A0A4R4PA60_9ACTN</name>
<keyword evidence="3" id="KW-1185">Reference proteome</keyword>
<evidence type="ECO:0000313" key="2">
    <source>
        <dbReference type="EMBL" id="TDC18734.1"/>
    </source>
</evidence>
<dbReference type="OrthoDB" id="5188656at2"/>
<feature type="transmembrane region" description="Helical" evidence="1">
    <location>
        <begin position="181"/>
        <end position="199"/>
    </location>
</feature>